<evidence type="ECO:0000313" key="2">
    <source>
        <dbReference type="Proteomes" id="UP001062901"/>
    </source>
</evidence>
<dbReference type="Pfam" id="PF09950">
    <property type="entry name" value="Major_capside"/>
    <property type="match status" value="1"/>
</dbReference>
<dbReference type="EMBL" id="BAQD01000144">
    <property type="protein sequence ID" value="GBQ08851.1"/>
    <property type="molecule type" value="Genomic_DNA"/>
</dbReference>
<keyword evidence="2" id="KW-1185">Reference proteome</keyword>
<gene>
    <name evidence="1" type="ORF">AA15669_1933</name>
</gene>
<evidence type="ECO:0000313" key="1">
    <source>
        <dbReference type="EMBL" id="GBQ08851.1"/>
    </source>
</evidence>
<dbReference type="RefSeq" id="WP_018981086.1">
    <property type="nucleotide sequence ID" value="NZ_BAQD01000144.1"/>
</dbReference>
<evidence type="ECO:0008006" key="3">
    <source>
        <dbReference type="Google" id="ProtNLM"/>
    </source>
</evidence>
<proteinExistence type="predicted"/>
<reference evidence="1" key="1">
    <citation type="submission" date="2013-04" db="EMBL/GenBank/DDBJ databases">
        <title>The genome sequencing project of 58 acetic acid bacteria.</title>
        <authorList>
            <person name="Okamoto-Kainuma A."/>
            <person name="Ishikawa M."/>
            <person name="Umino S."/>
            <person name="Koizumi Y."/>
            <person name="Shiwa Y."/>
            <person name="Yoshikawa H."/>
            <person name="Matsutani M."/>
            <person name="Matsushita K."/>
        </authorList>
    </citation>
    <scope>NUCLEOTIDE SEQUENCE</scope>
    <source>
        <strain evidence="1">DSM 15669</strain>
    </source>
</reference>
<dbReference type="InterPro" id="IPR020049">
    <property type="entry name" value="Major_capsid-like"/>
</dbReference>
<protein>
    <recommendedName>
        <fullName evidence="3">DUF2184 domain-containing protein</fullName>
    </recommendedName>
</protein>
<name>A0ABQ0P1J3_9PROT</name>
<accession>A0ABQ0P1J3</accession>
<comment type="caution">
    <text evidence="1">The sequence shown here is derived from an EMBL/GenBank/DDBJ whole genome shotgun (WGS) entry which is preliminary data.</text>
</comment>
<sequence>MPLIAPARLKVDPNFTDPRVLVHYAQRSGFAELFPGGEPAVRLGERDFAVYVPVMNMRTIAKGTQSGYNELPSVSLVADTITTPTYEQKIRVEYSREDLNAAGNWGLSLAQAYSTGMRQGHFQLLRDAALFGFNPQNGEGLLNAQQGTVRDNLPADSKGNTTLDAYDAGELYQFLLHLIQSQLVRCNLTQPSGQYNIGGEPVKVRLLMPQRILALLTTKIVQLTSYQRIGAGTQSVMQAVIETMKAANVDVLAAPDDELMGRGTNGTDAVIATIPELPKRNGLSTFDTNAFGDEFGQSNTDCNALYVDRSVPAEITGPIGAEATDVVSFMRTTSGWALRGEATTILSVPVSTSGVFSSAH</sequence>
<organism evidence="1 2">
    <name type="scientific">Saccharibacter floricola DSM 15669</name>
    <dbReference type="NCBI Taxonomy" id="1123227"/>
    <lineage>
        <taxon>Bacteria</taxon>
        <taxon>Pseudomonadati</taxon>
        <taxon>Pseudomonadota</taxon>
        <taxon>Alphaproteobacteria</taxon>
        <taxon>Acetobacterales</taxon>
        <taxon>Acetobacteraceae</taxon>
        <taxon>Saccharibacter</taxon>
    </lineage>
</organism>
<dbReference type="Proteomes" id="UP001062901">
    <property type="component" value="Unassembled WGS sequence"/>
</dbReference>